<organism evidence="1 2">
    <name type="scientific">Dreissena polymorpha</name>
    <name type="common">Zebra mussel</name>
    <name type="synonym">Mytilus polymorpha</name>
    <dbReference type="NCBI Taxonomy" id="45954"/>
    <lineage>
        <taxon>Eukaryota</taxon>
        <taxon>Metazoa</taxon>
        <taxon>Spiralia</taxon>
        <taxon>Lophotrochozoa</taxon>
        <taxon>Mollusca</taxon>
        <taxon>Bivalvia</taxon>
        <taxon>Autobranchia</taxon>
        <taxon>Heteroconchia</taxon>
        <taxon>Euheterodonta</taxon>
        <taxon>Imparidentia</taxon>
        <taxon>Neoheterodontei</taxon>
        <taxon>Myida</taxon>
        <taxon>Dreissenoidea</taxon>
        <taxon>Dreissenidae</taxon>
        <taxon>Dreissena</taxon>
    </lineage>
</organism>
<evidence type="ECO:0000313" key="2">
    <source>
        <dbReference type="Proteomes" id="UP000828390"/>
    </source>
</evidence>
<dbReference type="EMBL" id="JAIWYP010000005">
    <property type="protein sequence ID" value="KAH3816924.1"/>
    <property type="molecule type" value="Genomic_DNA"/>
</dbReference>
<sequence length="107" mass="12470">MWLPEVEDRAKWAMFRHLGEKNCFNLQATTIIKGFIQTYTYKDFQPDDPLDTSAWKLEENALKPVWMREPKAALQHDAACLNAHIYRQTDRQTGKQADGDLETKIDT</sequence>
<reference evidence="1" key="2">
    <citation type="submission" date="2020-11" db="EMBL/GenBank/DDBJ databases">
        <authorList>
            <person name="McCartney M.A."/>
            <person name="Auch B."/>
            <person name="Kono T."/>
            <person name="Mallez S."/>
            <person name="Becker A."/>
            <person name="Gohl D.M."/>
            <person name="Silverstein K.A.T."/>
            <person name="Koren S."/>
            <person name="Bechman K.B."/>
            <person name="Herman A."/>
            <person name="Abrahante J.E."/>
            <person name="Garbe J."/>
        </authorList>
    </citation>
    <scope>NUCLEOTIDE SEQUENCE</scope>
    <source>
        <strain evidence="1">Duluth1</strain>
        <tissue evidence="1">Whole animal</tissue>
    </source>
</reference>
<evidence type="ECO:0000313" key="1">
    <source>
        <dbReference type="EMBL" id="KAH3816924.1"/>
    </source>
</evidence>
<dbReference type="AlphaFoldDB" id="A0A9D4GGT1"/>
<name>A0A9D4GGT1_DREPO</name>
<accession>A0A9D4GGT1</accession>
<dbReference type="Proteomes" id="UP000828390">
    <property type="component" value="Unassembled WGS sequence"/>
</dbReference>
<proteinExistence type="predicted"/>
<gene>
    <name evidence="1" type="ORF">DPMN_118449</name>
</gene>
<reference evidence="1" key="1">
    <citation type="journal article" date="2019" name="bioRxiv">
        <title>The Genome of the Zebra Mussel, Dreissena polymorpha: A Resource for Invasive Species Research.</title>
        <authorList>
            <person name="McCartney M.A."/>
            <person name="Auch B."/>
            <person name="Kono T."/>
            <person name="Mallez S."/>
            <person name="Zhang Y."/>
            <person name="Obille A."/>
            <person name="Becker A."/>
            <person name="Abrahante J.E."/>
            <person name="Garbe J."/>
            <person name="Badalamenti J.P."/>
            <person name="Herman A."/>
            <person name="Mangelson H."/>
            <person name="Liachko I."/>
            <person name="Sullivan S."/>
            <person name="Sone E.D."/>
            <person name="Koren S."/>
            <person name="Silverstein K.A.T."/>
            <person name="Beckman K.B."/>
            <person name="Gohl D.M."/>
        </authorList>
    </citation>
    <scope>NUCLEOTIDE SEQUENCE</scope>
    <source>
        <strain evidence="1">Duluth1</strain>
        <tissue evidence="1">Whole animal</tissue>
    </source>
</reference>
<keyword evidence="2" id="KW-1185">Reference proteome</keyword>
<protein>
    <submittedName>
        <fullName evidence="1">Uncharacterized protein</fullName>
    </submittedName>
</protein>
<comment type="caution">
    <text evidence="1">The sequence shown here is derived from an EMBL/GenBank/DDBJ whole genome shotgun (WGS) entry which is preliminary data.</text>
</comment>